<name>A0A4U0WYP3_9PEZI</name>
<accession>A0A4U0WYP3</accession>
<proteinExistence type="predicted"/>
<protein>
    <submittedName>
        <fullName evidence="2">Uncharacterized protein</fullName>
    </submittedName>
</protein>
<keyword evidence="3" id="KW-1185">Reference proteome</keyword>
<dbReference type="Proteomes" id="UP000308768">
    <property type="component" value="Unassembled WGS sequence"/>
</dbReference>
<dbReference type="EMBL" id="NAJN01000770">
    <property type="protein sequence ID" value="TKA68954.1"/>
    <property type="molecule type" value="Genomic_DNA"/>
</dbReference>
<organism evidence="2 3">
    <name type="scientific">Cryomyces minteri</name>
    <dbReference type="NCBI Taxonomy" id="331657"/>
    <lineage>
        <taxon>Eukaryota</taxon>
        <taxon>Fungi</taxon>
        <taxon>Dikarya</taxon>
        <taxon>Ascomycota</taxon>
        <taxon>Pezizomycotina</taxon>
        <taxon>Dothideomycetes</taxon>
        <taxon>Dothideomycetes incertae sedis</taxon>
        <taxon>Cryomyces</taxon>
    </lineage>
</organism>
<evidence type="ECO:0000256" key="1">
    <source>
        <dbReference type="SAM" id="MobiDB-lite"/>
    </source>
</evidence>
<reference evidence="2 3" key="1">
    <citation type="submission" date="2017-03" db="EMBL/GenBank/DDBJ databases">
        <title>Genomes of endolithic fungi from Antarctica.</title>
        <authorList>
            <person name="Coleine C."/>
            <person name="Masonjones S."/>
            <person name="Stajich J.E."/>
        </authorList>
    </citation>
    <scope>NUCLEOTIDE SEQUENCE [LARGE SCALE GENOMIC DNA]</scope>
    <source>
        <strain evidence="2 3">CCFEE 5187</strain>
    </source>
</reference>
<feature type="region of interest" description="Disordered" evidence="1">
    <location>
        <begin position="36"/>
        <end position="60"/>
    </location>
</feature>
<gene>
    <name evidence="2" type="ORF">B0A49_04660</name>
</gene>
<evidence type="ECO:0000313" key="2">
    <source>
        <dbReference type="EMBL" id="TKA68954.1"/>
    </source>
</evidence>
<dbReference type="AlphaFoldDB" id="A0A4U0WYP3"/>
<sequence length="232" mass="24570">MLMLALDDAGVDDIEELAPALVLAGEEADAAEATAAEVDAGDKEDGDNEALAATEEETTALEPEELRLMEAPELVPGAAVDAIDELVVVFQRPRPVRNEVTKLAAPTITVDDAEAEADTTLAAEEADDTNVEVATLEEPLADKEDATGDIEEVAPEELLLARAEDEMLVESEDATLLADAEAKTLLDESDDEMPIDDPEDKMLLDATDKALLEAELLEFTELGGLTTAVVVV</sequence>
<feature type="compositionally biased region" description="Acidic residues" evidence="1">
    <location>
        <begin position="42"/>
        <end position="60"/>
    </location>
</feature>
<evidence type="ECO:0000313" key="3">
    <source>
        <dbReference type="Proteomes" id="UP000308768"/>
    </source>
</evidence>
<comment type="caution">
    <text evidence="2">The sequence shown here is derived from an EMBL/GenBank/DDBJ whole genome shotgun (WGS) entry which is preliminary data.</text>
</comment>